<comment type="caution">
    <text evidence="7">The sequence shown here is derived from an EMBL/GenBank/DDBJ whole genome shotgun (WGS) entry which is preliminary data.</text>
</comment>
<evidence type="ECO:0000256" key="3">
    <source>
        <dbReference type="ARBA" id="ARBA00023027"/>
    </source>
</evidence>
<keyword evidence="3" id="KW-0520">NAD</keyword>
<evidence type="ECO:0000259" key="5">
    <source>
        <dbReference type="Pfam" id="PF00389"/>
    </source>
</evidence>
<feature type="domain" description="D-isomer specific 2-hydroxyacid dehydrogenase catalytic" evidence="5">
    <location>
        <begin position="50"/>
        <end position="303"/>
    </location>
</feature>
<evidence type="ECO:0000256" key="1">
    <source>
        <dbReference type="ARBA" id="ARBA00005854"/>
    </source>
</evidence>
<evidence type="ECO:0000256" key="2">
    <source>
        <dbReference type="ARBA" id="ARBA00023002"/>
    </source>
</evidence>
<dbReference type="InterPro" id="IPR036291">
    <property type="entry name" value="NAD(P)-bd_dom_sf"/>
</dbReference>
<dbReference type="Pfam" id="PF02826">
    <property type="entry name" value="2-Hacid_dh_C"/>
    <property type="match status" value="1"/>
</dbReference>
<comment type="similarity">
    <text evidence="1 4">Belongs to the D-isomer specific 2-hydroxyacid dehydrogenase family.</text>
</comment>
<dbReference type="PANTHER" id="PTHR43333:SF1">
    <property type="entry name" value="D-ISOMER SPECIFIC 2-HYDROXYACID DEHYDROGENASE NAD-BINDING DOMAIN-CONTAINING PROTEIN"/>
    <property type="match status" value="1"/>
</dbReference>
<dbReference type="EMBL" id="JAAAMQ010000016">
    <property type="protein sequence ID" value="NBA12005.1"/>
    <property type="molecule type" value="Genomic_DNA"/>
</dbReference>
<evidence type="ECO:0000256" key="4">
    <source>
        <dbReference type="RuleBase" id="RU003719"/>
    </source>
</evidence>
<dbReference type="PANTHER" id="PTHR43333">
    <property type="entry name" value="2-HACID_DH_C DOMAIN-CONTAINING PROTEIN"/>
    <property type="match status" value="1"/>
</dbReference>
<dbReference type="AlphaFoldDB" id="A0AAJ2Z109"/>
<evidence type="ECO:0000313" key="7">
    <source>
        <dbReference type="EMBL" id="NBA12005.1"/>
    </source>
</evidence>
<dbReference type="GO" id="GO:0016616">
    <property type="term" value="F:oxidoreductase activity, acting on the CH-OH group of donors, NAD or NADP as acceptor"/>
    <property type="evidence" value="ECO:0007669"/>
    <property type="project" value="InterPro"/>
</dbReference>
<dbReference type="Proteomes" id="UP000719917">
    <property type="component" value="Unassembled WGS sequence"/>
</dbReference>
<dbReference type="GO" id="GO:0051287">
    <property type="term" value="F:NAD binding"/>
    <property type="evidence" value="ECO:0007669"/>
    <property type="project" value="InterPro"/>
</dbReference>
<dbReference type="InterPro" id="IPR006140">
    <property type="entry name" value="D-isomer_DH_NAD-bd"/>
</dbReference>
<accession>A0AAJ2Z109</accession>
<dbReference type="Pfam" id="PF00389">
    <property type="entry name" value="2-Hacid_dh"/>
    <property type="match status" value="1"/>
</dbReference>
<dbReference type="SUPFAM" id="SSF52283">
    <property type="entry name" value="Formate/glycerate dehydrogenase catalytic domain-like"/>
    <property type="match status" value="1"/>
</dbReference>
<dbReference type="SUPFAM" id="SSF51735">
    <property type="entry name" value="NAD(P)-binding Rossmann-fold domains"/>
    <property type="match status" value="1"/>
</dbReference>
<reference evidence="7" key="1">
    <citation type="submission" date="2020-01" db="EMBL/GenBank/DDBJ databases">
        <title>First Reported Case and Whole Genome of Weissella confusa in an Equid.</title>
        <authorList>
            <person name="Little S.V."/>
            <person name="Lawhon S.D."/>
        </authorList>
    </citation>
    <scope>NUCLEOTIDE SEQUENCE</scope>
    <source>
        <strain evidence="7">718955</strain>
    </source>
</reference>
<keyword evidence="2 4" id="KW-0560">Oxidoreductase</keyword>
<dbReference type="RefSeq" id="WP_161691211.1">
    <property type="nucleotide sequence ID" value="NZ_JAAAMQ010000016.1"/>
</dbReference>
<dbReference type="InterPro" id="IPR006139">
    <property type="entry name" value="D-isomer_2_OHA_DH_cat_dom"/>
</dbReference>
<protein>
    <submittedName>
        <fullName evidence="7">Phosphoglycerate dehydrogenase</fullName>
    </submittedName>
</protein>
<evidence type="ECO:0000259" key="6">
    <source>
        <dbReference type="Pfam" id="PF02826"/>
    </source>
</evidence>
<proteinExistence type="inferred from homology"/>
<gene>
    <name evidence="7" type="ORF">GTU77_07225</name>
</gene>
<evidence type="ECO:0000313" key="8">
    <source>
        <dbReference type="Proteomes" id="UP000719917"/>
    </source>
</evidence>
<organism evidence="7 8">
    <name type="scientific">Weissella confusa</name>
    <name type="common">Lactobacillus confusus</name>
    <dbReference type="NCBI Taxonomy" id="1583"/>
    <lineage>
        <taxon>Bacteria</taxon>
        <taxon>Bacillati</taxon>
        <taxon>Bacillota</taxon>
        <taxon>Bacilli</taxon>
        <taxon>Lactobacillales</taxon>
        <taxon>Lactobacillaceae</taxon>
        <taxon>Weissella</taxon>
    </lineage>
</organism>
<dbReference type="Gene3D" id="3.40.50.720">
    <property type="entry name" value="NAD(P)-binding Rossmann-like Domain"/>
    <property type="match status" value="2"/>
</dbReference>
<sequence length="315" mass="34476">MQEVLLSVNPVPDDVRLRLSESAVKVVTADDLSPKDIPSVTIMYGWDPELGHKIITSEHNNLKWVQHFGTGVNDLPLDILKQQGVQVTNASGEKSVPIAQTILGYILFVARGINEYHLKTTWAPDTNQYTLSELPTIIFGTGKIGTQIATYIKALGGHVVGVNTTGLGPSVFNQIVRLHDVQDVAQSAKVLVNTLPGTAETINLFDESFLSQFNDLQLFINTGRGDSVDQDALLKLINAGKIGFAALDVTTPEPLPDGHPLLTNPKVLVTQHTSWAEHNAPKRPDTLWKVVLQNIPAYLRGDPLPFNRVDLQKGY</sequence>
<name>A0AAJ2Z109_WEICO</name>
<feature type="domain" description="D-isomer specific 2-hydroxyacid dehydrogenase NAD-binding" evidence="6">
    <location>
        <begin position="104"/>
        <end position="273"/>
    </location>
</feature>